<evidence type="ECO:0000313" key="3">
    <source>
        <dbReference type="Proteomes" id="UP000603141"/>
    </source>
</evidence>
<sequence length="203" mass="22536">MSRVMTLLLSLALPLYGAEESPLDYVVDSLRIEANHGVVEATHGALSWPRIIDRAPTALTPWHGTSARVTVQMPTDEVATFLTENGFERERAVELLAELPALKRLFSDSSPTYSVWLVLPRLGSVEITAFPSEDDAGSSKFDLWVTQFTAFFVRPKIEESEQGIAPQSATRSELDSEGGEKPQPESEPRPRQRMCGLWTFSSK</sequence>
<proteinExistence type="predicted"/>
<gene>
    <name evidence="2" type="ORF">JIN85_20735</name>
</gene>
<accession>A0A934SBG7</accession>
<organism evidence="2 3">
    <name type="scientific">Luteolibacter pohnpeiensis</name>
    <dbReference type="NCBI Taxonomy" id="454153"/>
    <lineage>
        <taxon>Bacteria</taxon>
        <taxon>Pseudomonadati</taxon>
        <taxon>Verrucomicrobiota</taxon>
        <taxon>Verrucomicrobiia</taxon>
        <taxon>Verrucomicrobiales</taxon>
        <taxon>Verrucomicrobiaceae</taxon>
        <taxon>Luteolibacter</taxon>
    </lineage>
</organism>
<keyword evidence="3" id="KW-1185">Reference proteome</keyword>
<feature type="region of interest" description="Disordered" evidence="1">
    <location>
        <begin position="159"/>
        <end position="203"/>
    </location>
</feature>
<protein>
    <submittedName>
        <fullName evidence="2">Uncharacterized protein</fullName>
    </submittedName>
</protein>
<evidence type="ECO:0000256" key="1">
    <source>
        <dbReference type="SAM" id="MobiDB-lite"/>
    </source>
</evidence>
<evidence type="ECO:0000313" key="2">
    <source>
        <dbReference type="EMBL" id="MBK1884849.1"/>
    </source>
</evidence>
<name>A0A934SBG7_9BACT</name>
<dbReference type="EMBL" id="JAENIJ010000144">
    <property type="protein sequence ID" value="MBK1884849.1"/>
    <property type="molecule type" value="Genomic_DNA"/>
</dbReference>
<feature type="compositionally biased region" description="Basic and acidic residues" evidence="1">
    <location>
        <begin position="172"/>
        <end position="190"/>
    </location>
</feature>
<dbReference type="Proteomes" id="UP000603141">
    <property type="component" value="Unassembled WGS sequence"/>
</dbReference>
<comment type="caution">
    <text evidence="2">The sequence shown here is derived from an EMBL/GenBank/DDBJ whole genome shotgun (WGS) entry which is preliminary data.</text>
</comment>
<reference evidence="2" key="1">
    <citation type="submission" date="2021-01" db="EMBL/GenBank/DDBJ databases">
        <title>Modified the classification status of verrucomicrobia.</title>
        <authorList>
            <person name="Feng X."/>
        </authorList>
    </citation>
    <scope>NUCLEOTIDE SEQUENCE</scope>
    <source>
        <strain evidence="2">KCTC 22041</strain>
    </source>
</reference>
<dbReference type="AlphaFoldDB" id="A0A934SBG7"/>